<dbReference type="SUPFAM" id="SSF46689">
    <property type="entry name" value="Homeodomain-like"/>
    <property type="match status" value="1"/>
</dbReference>
<dbReference type="EMBL" id="JAFKDB010000019">
    <property type="protein sequence ID" value="MBN7770760.1"/>
    <property type="molecule type" value="Genomic_DNA"/>
</dbReference>
<keyword evidence="2" id="KW-0175">Coiled coil</keyword>
<dbReference type="SUPFAM" id="SSF53098">
    <property type="entry name" value="Ribonuclease H-like"/>
    <property type="match status" value="1"/>
</dbReference>
<dbReference type="PANTHER" id="PTHR47515:SF1">
    <property type="entry name" value="BLR2054 PROTEIN"/>
    <property type="match status" value="1"/>
</dbReference>
<evidence type="ECO:0000313" key="5">
    <source>
        <dbReference type="Proteomes" id="UP000664344"/>
    </source>
</evidence>
<dbReference type="PANTHER" id="PTHR47515">
    <property type="entry name" value="LOW CALCIUM RESPONSE LOCUS PROTEIN T"/>
    <property type="match status" value="1"/>
</dbReference>
<organism evidence="4 5">
    <name type="scientific">Marinobacter daepoensis</name>
    <dbReference type="NCBI Taxonomy" id="262077"/>
    <lineage>
        <taxon>Bacteria</taxon>
        <taxon>Pseudomonadati</taxon>
        <taxon>Pseudomonadota</taxon>
        <taxon>Gammaproteobacteria</taxon>
        <taxon>Pseudomonadales</taxon>
        <taxon>Marinobacteraceae</taxon>
        <taxon>Marinobacter</taxon>
    </lineage>
</organism>
<dbReference type="Gene3D" id="1.10.10.60">
    <property type="entry name" value="Homeodomain-like"/>
    <property type="match status" value="1"/>
</dbReference>
<feature type="coiled-coil region" evidence="2">
    <location>
        <begin position="48"/>
        <end position="75"/>
    </location>
</feature>
<proteinExistence type="inferred from homology"/>
<dbReference type="Proteomes" id="UP000664344">
    <property type="component" value="Unassembled WGS sequence"/>
</dbReference>
<feature type="domain" description="Integrase catalytic" evidence="3">
    <location>
        <begin position="199"/>
        <end position="360"/>
    </location>
</feature>
<comment type="caution">
    <text evidence="4">The sequence shown here is derived from an EMBL/GenBank/DDBJ whole genome shotgun (WGS) entry which is preliminary data.</text>
</comment>
<dbReference type="NCBIfam" id="NF033516">
    <property type="entry name" value="transpos_IS3"/>
    <property type="match status" value="1"/>
</dbReference>
<protein>
    <submittedName>
        <fullName evidence="4">IS3 family transposase</fullName>
    </submittedName>
</protein>
<dbReference type="InterPro" id="IPR048020">
    <property type="entry name" value="Transpos_IS3"/>
</dbReference>
<keyword evidence="5" id="KW-1185">Reference proteome</keyword>
<name>A0ABS3BG01_9GAMM</name>
<sequence length="377" mass="43756">MKKRFTEEQIIPILKEAEAGLPVKELCRKYNISDATFYTWRKKYGGLEVSEARRLKALEEENARLKKLLAESMLNTEALKAALNRKLLTVGDKREAVRTMLSETTISERKACSLVGLSRATMRYQSQRSPEELELTERIKAIAFERRRFGYRRVHQLLRREGAEVNHKKVYRLYREAGLAVRKRKRRKGMMVERQPLLLPETPNHTWSMDFVMDSLANGRRIKCLTIVDDFTKECLDIPVAMGISGEQVARTLDGIAAFRGYPKAVRTDQGQEFTGRALDQWAYRHGVELKLIQPGKPMQNGYVESFNGKFRDECLNEHWFRDLAHAREKISNWRLDYNERRPHSSLGYQTPLEFASALRLGTTDSKVTDITREQLD</sequence>
<dbReference type="InterPro" id="IPR036397">
    <property type="entry name" value="RNaseH_sf"/>
</dbReference>
<dbReference type="InterPro" id="IPR002514">
    <property type="entry name" value="Transposase_8"/>
</dbReference>
<dbReference type="PROSITE" id="PS50994">
    <property type="entry name" value="INTEGRASE"/>
    <property type="match status" value="1"/>
</dbReference>
<dbReference type="Pfam" id="PF13276">
    <property type="entry name" value="HTH_21"/>
    <property type="match status" value="1"/>
</dbReference>
<evidence type="ECO:0000256" key="1">
    <source>
        <dbReference type="ARBA" id="ARBA00009964"/>
    </source>
</evidence>
<evidence type="ECO:0000259" key="3">
    <source>
        <dbReference type="PROSITE" id="PS50994"/>
    </source>
</evidence>
<reference evidence="4 5" key="1">
    <citation type="submission" date="2021-02" db="EMBL/GenBank/DDBJ databases">
        <title>PHA producing bacteria isolated from coastal sediment in Guangdong, Shenzhen.</title>
        <authorList>
            <person name="Zheng W."/>
            <person name="Yu S."/>
            <person name="Huang Y."/>
        </authorList>
    </citation>
    <scope>NUCLEOTIDE SEQUENCE [LARGE SCALE GENOMIC DNA]</scope>
    <source>
        <strain evidence="4 5">TN21-5</strain>
    </source>
</reference>
<dbReference type="Pfam" id="PF13683">
    <property type="entry name" value="rve_3"/>
    <property type="match status" value="1"/>
</dbReference>
<dbReference type="RefSeq" id="WP_206557806.1">
    <property type="nucleotide sequence ID" value="NZ_JAFKDB010000019.1"/>
</dbReference>
<dbReference type="Pfam" id="PF01527">
    <property type="entry name" value="HTH_Tnp_1"/>
    <property type="match status" value="1"/>
</dbReference>
<dbReference type="Gene3D" id="3.30.420.10">
    <property type="entry name" value="Ribonuclease H-like superfamily/Ribonuclease H"/>
    <property type="match status" value="1"/>
</dbReference>
<dbReference type="InterPro" id="IPR001584">
    <property type="entry name" value="Integrase_cat-core"/>
</dbReference>
<dbReference type="InterPro" id="IPR025948">
    <property type="entry name" value="HTH-like_dom"/>
</dbReference>
<gene>
    <name evidence="4" type="ORF">JYP53_12715</name>
</gene>
<dbReference type="InterPro" id="IPR012337">
    <property type="entry name" value="RNaseH-like_sf"/>
</dbReference>
<evidence type="ECO:0000256" key="2">
    <source>
        <dbReference type="SAM" id="Coils"/>
    </source>
</evidence>
<evidence type="ECO:0000313" key="4">
    <source>
        <dbReference type="EMBL" id="MBN7770760.1"/>
    </source>
</evidence>
<comment type="similarity">
    <text evidence="1">Belongs to the transposase 8 family.</text>
</comment>
<dbReference type="InterPro" id="IPR009057">
    <property type="entry name" value="Homeodomain-like_sf"/>
</dbReference>
<accession>A0ABS3BG01</accession>